<feature type="compositionally biased region" description="Low complexity" evidence="4">
    <location>
        <begin position="127"/>
        <end position="145"/>
    </location>
</feature>
<dbReference type="PANTHER" id="PTHR46613:SF1">
    <property type="entry name" value="RADIAL SPOKE HEAD 10 HOMOLOG B-RELATED"/>
    <property type="match status" value="1"/>
</dbReference>
<evidence type="ECO:0000256" key="4">
    <source>
        <dbReference type="SAM" id="MobiDB-lite"/>
    </source>
</evidence>
<feature type="coiled-coil region" evidence="3">
    <location>
        <begin position="485"/>
        <end position="545"/>
    </location>
</feature>
<evidence type="ECO:0000256" key="3">
    <source>
        <dbReference type="SAM" id="Coils"/>
    </source>
</evidence>
<dbReference type="InterPro" id="IPR011992">
    <property type="entry name" value="EF-hand-dom_pair"/>
</dbReference>
<keyword evidence="3" id="KW-0175">Coiled coil</keyword>
<keyword evidence="7" id="KW-1185">Reference proteome</keyword>
<reference evidence="6" key="1">
    <citation type="submission" date="2022-07" db="EMBL/GenBank/DDBJ databases">
        <title>Genome analysis of Parmales, a sister group of diatoms, reveals the evolutionary specialization of diatoms from phago-mixotrophs to photoautotrophs.</title>
        <authorList>
            <person name="Ban H."/>
            <person name="Sato S."/>
            <person name="Yoshikawa S."/>
            <person name="Kazumasa Y."/>
            <person name="Nakamura Y."/>
            <person name="Ichinomiya M."/>
            <person name="Saitoh K."/>
            <person name="Sato N."/>
            <person name="Blanc-Mathieu R."/>
            <person name="Endo H."/>
            <person name="Kuwata A."/>
            <person name="Ogata H."/>
        </authorList>
    </citation>
    <scope>NUCLEOTIDE SEQUENCE</scope>
</reference>
<feature type="region of interest" description="Disordered" evidence="4">
    <location>
        <begin position="678"/>
        <end position="698"/>
    </location>
</feature>
<accession>A0A9W6ZGP8</accession>
<dbReference type="GO" id="GO:0042995">
    <property type="term" value="C:cell projection"/>
    <property type="evidence" value="ECO:0007669"/>
    <property type="project" value="UniProtKB-SubCell"/>
</dbReference>
<dbReference type="EMBL" id="BRXZ01000658">
    <property type="protein sequence ID" value="GMH50040.1"/>
    <property type="molecule type" value="Genomic_DNA"/>
</dbReference>
<evidence type="ECO:0000313" key="7">
    <source>
        <dbReference type="Proteomes" id="UP001165082"/>
    </source>
</evidence>
<dbReference type="Gene3D" id="1.10.238.10">
    <property type="entry name" value="EF-hand"/>
    <property type="match status" value="1"/>
</dbReference>
<evidence type="ECO:0000256" key="5">
    <source>
        <dbReference type="SAM" id="SignalP"/>
    </source>
</evidence>
<protein>
    <submittedName>
        <fullName evidence="6">Uncharacterized protein</fullName>
    </submittedName>
</protein>
<feature type="signal peptide" evidence="5">
    <location>
        <begin position="1"/>
        <end position="21"/>
    </location>
</feature>
<evidence type="ECO:0000313" key="6">
    <source>
        <dbReference type="EMBL" id="GMH50040.1"/>
    </source>
</evidence>
<evidence type="ECO:0000256" key="2">
    <source>
        <dbReference type="ARBA" id="ARBA00023273"/>
    </source>
</evidence>
<feature type="compositionally biased region" description="Low complexity" evidence="4">
    <location>
        <begin position="199"/>
        <end position="220"/>
    </location>
</feature>
<dbReference type="Proteomes" id="UP001165082">
    <property type="component" value="Unassembled WGS sequence"/>
</dbReference>
<evidence type="ECO:0000256" key="1">
    <source>
        <dbReference type="ARBA" id="ARBA00004316"/>
    </source>
</evidence>
<comment type="caution">
    <text evidence="6">The sequence shown here is derived from an EMBL/GenBank/DDBJ whole genome shotgun (WGS) entry which is preliminary data.</text>
</comment>
<keyword evidence="2" id="KW-0966">Cell projection</keyword>
<organism evidence="6 7">
    <name type="scientific">Triparma retinervis</name>
    <dbReference type="NCBI Taxonomy" id="2557542"/>
    <lineage>
        <taxon>Eukaryota</taxon>
        <taxon>Sar</taxon>
        <taxon>Stramenopiles</taxon>
        <taxon>Ochrophyta</taxon>
        <taxon>Bolidophyceae</taxon>
        <taxon>Parmales</taxon>
        <taxon>Triparmaceae</taxon>
        <taxon>Triparma</taxon>
    </lineage>
</organism>
<feature type="region of interest" description="Disordered" evidence="4">
    <location>
        <begin position="117"/>
        <end position="148"/>
    </location>
</feature>
<gene>
    <name evidence="6" type="ORF">TrRE_jg7820</name>
</gene>
<feature type="region of interest" description="Disordered" evidence="4">
    <location>
        <begin position="199"/>
        <end position="224"/>
    </location>
</feature>
<dbReference type="OrthoDB" id="189218at2759"/>
<dbReference type="PANTHER" id="PTHR46613">
    <property type="entry name" value="RADIAL SPOKE HEAD 10 HOMOLOG B-RELATED"/>
    <property type="match status" value="1"/>
</dbReference>
<proteinExistence type="predicted"/>
<comment type="subcellular location">
    <subcellularLocation>
        <location evidence="1">Cell projection</location>
    </subcellularLocation>
</comment>
<sequence length="1288" mass="146783">MCWKSALNWSGFLHFFAFSMLDRRESNLVSASGAPPVIGDASTSQYTSSRVQVHPVSHSASTQNMHEQPVGFVVPKYTKPNLNALGTNQKDTHFSSVKWGGTPNATLNNFTRTMKSIPAPTERYSNSKLYPKRLPSSSSSKSPSPTRVKLPSITVETAGVAHVDHGNPASPTNKWRAEADSILSKSNSIRTSLDLKYSLSSPSLSPSGKSMMTSKSSSTLKTHDTRRSVITTVKGGQARELLNMSHKNKKALATFVETTTSPGNSSERKWASTYGDDRATFVSFARWSQIKLTEAIQLASCGALPKNLVASLCAQMALDSLPRLGTVSGQVATAIDGVFRGAFILTHEGKPTCTAAAVILERDQEIHEIFSLEDVNGFRQRLNLFMSCPTYHDHVRWLWAKLKHELALRPALEVRIAARQKEREMEARAMEAACDRWAKMKCYAIFYNWVADSQLDAKRHLLGKYMFYMQGIKPKQVFLSWKHWYRDEKRQRERLMYKNAKEEAERLRAELERVKAHNNKMTKQIALLKKEIAILEKKLDEALGTLLQPARQSPALERNIKGLSRSLFIFKKLLAEQLREAIDETFRVGEDTLRLAPLYTWKSVKKGNYALDAVRTDEGEYDDESDFDQDKEQAIRDFVPGKLASKEFTHAFYPFDTRPGNRTRRWANNLIRQDWMDNSPEGSLKVPEGARPWKSQDDMKDGKNWLSIMRSISKINEQPEFPEVTIPERTCDNYYAENPEVPTCQAVADYLPIMNPVVGRYVEQKHISGKEPPPTPEEIAAREERLRRLAAREKDSGIIVHVMSKYMGMRVHVMDTSEQKCAALMSELFTHHYKTQDLWDGFKDKFLTAFEEKFIQGWEKITQSLNEVLANADGSAIRKIGDGRISVPIWVDQYVSHETLKKCAKDVKNLNNEAKRTAGVVIDEFLECVEDRQRFRSHIHDSVYYTWESLCTTILSRRLRTEEDIDDGTYTTVEKVQFANEFKRLGILSEEVRDEQCAEMKKVLKTRIRDLKRIFQFYAAAGDGGPADSMDHSEFWKFVKDCKLQKDRKLMPSVRVDLIFQCCNIDYSLEGKDRLTSDDGELEPAEFVESLARLAVYRYTKGTPAQRLQKMLDEEMLPNACSVDTDVFRERIAGDRVKDVFAKHKHNMKIIYRVFAADDDDGDAAMFNDTMNNKELVSFCRDFKMIGPLMSERSVKVLFAYVQQEEEALDEDERSEDVGDSEMVFAEFVEANAAMGCQMRPDPYNVVEIRIDHFISQEIIPRAHEMTTRFRGKGLRKLDKPAGATGED</sequence>
<dbReference type="SUPFAM" id="SSF47473">
    <property type="entry name" value="EF-hand"/>
    <property type="match status" value="1"/>
</dbReference>
<feature type="chain" id="PRO_5040786607" evidence="5">
    <location>
        <begin position="22"/>
        <end position="1288"/>
    </location>
</feature>
<name>A0A9W6ZGP8_9STRA</name>
<keyword evidence="5" id="KW-0732">Signal</keyword>